<dbReference type="EMBL" id="BAAADO010000001">
    <property type="protein sequence ID" value="GAA0482037.1"/>
    <property type="molecule type" value="Genomic_DNA"/>
</dbReference>
<reference evidence="1 2" key="1">
    <citation type="journal article" date="2019" name="Int. J. Syst. Evol. Microbiol.">
        <title>The Global Catalogue of Microorganisms (GCM) 10K type strain sequencing project: providing services to taxonomists for standard genome sequencing and annotation.</title>
        <authorList>
            <consortium name="The Broad Institute Genomics Platform"/>
            <consortium name="The Broad Institute Genome Sequencing Center for Infectious Disease"/>
            <person name="Wu L."/>
            <person name="Ma J."/>
        </authorList>
    </citation>
    <scope>NUCLEOTIDE SEQUENCE [LARGE SCALE GENOMIC DNA]</scope>
    <source>
        <strain evidence="1 2">JCM 12389</strain>
    </source>
</reference>
<comment type="caution">
    <text evidence="1">The sequence shown here is derived from an EMBL/GenBank/DDBJ whole genome shotgun (WGS) entry which is preliminary data.</text>
</comment>
<gene>
    <name evidence="1" type="ORF">GCM10008986_03560</name>
</gene>
<proteinExistence type="predicted"/>
<dbReference type="Proteomes" id="UP001500880">
    <property type="component" value="Unassembled WGS sequence"/>
</dbReference>
<name>A0ABN1AQW5_9BACI</name>
<protein>
    <submittedName>
        <fullName evidence="1">Uncharacterized protein</fullName>
    </submittedName>
</protein>
<keyword evidence="2" id="KW-1185">Reference proteome</keyword>
<evidence type="ECO:0000313" key="2">
    <source>
        <dbReference type="Proteomes" id="UP001500880"/>
    </source>
</evidence>
<organism evidence="1 2">
    <name type="scientific">Salinibacillus aidingensis</name>
    <dbReference type="NCBI Taxonomy" id="237684"/>
    <lineage>
        <taxon>Bacteria</taxon>
        <taxon>Bacillati</taxon>
        <taxon>Bacillota</taxon>
        <taxon>Bacilli</taxon>
        <taxon>Bacillales</taxon>
        <taxon>Bacillaceae</taxon>
        <taxon>Salinibacillus</taxon>
    </lineage>
</organism>
<sequence length="49" mass="5701">MAMEGILLMTAWAWEPELDIEKQRRPFRPGGISRISGVAVVWPWRVFCL</sequence>
<evidence type="ECO:0000313" key="1">
    <source>
        <dbReference type="EMBL" id="GAA0482037.1"/>
    </source>
</evidence>
<accession>A0ABN1AQW5</accession>